<protein>
    <submittedName>
        <fullName evidence="1">Uncharacterized protein</fullName>
    </submittedName>
</protein>
<organism evidence="1 2">
    <name type="scientific">Letharia columbiana</name>
    <dbReference type="NCBI Taxonomy" id="112416"/>
    <lineage>
        <taxon>Eukaryota</taxon>
        <taxon>Fungi</taxon>
        <taxon>Dikarya</taxon>
        <taxon>Ascomycota</taxon>
        <taxon>Pezizomycotina</taxon>
        <taxon>Lecanoromycetes</taxon>
        <taxon>OSLEUM clade</taxon>
        <taxon>Lecanoromycetidae</taxon>
        <taxon>Lecanorales</taxon>
        <taxon>Lecanorineae</taxon>
        <taxon>Parmeliaceae</taxon>
        <taxon>Letharia</taxon>
    </lineage>
</organism>
<proteinExistence type="predicted"/>
<sequence>MSVVTNVAGSTAVKQGGILFNIPRELRDEIYRYLVQGIFLAGGQVESKSSHVEGEEYYSEVVAPPRLNLGVLQVSKAISEEAMVVLYSESIFRIHLLFMKDKANLLPPQKAVARMENIELNVGLAMRVGDEGYGPSTASRSGFKKNMKQIWKATLDRINLTETTHNTLSIRFRHWTFNIEQELPQWMYRRLKALTRFRTVIVELSPELQHRIIDGARCTGTNKSEGTLEDLESKIQAVKKYLESTWGPAVVGHLHDPGHLYYARTLKFHPQRHLPAILKRRAEVLRAEAHRLEFEADRAEVGLATRKSSTHDSFSSFKNILILFNPSYQSHLNHPTRYSKITDNSIQQLREYLSSSRTEAEALPL</sequence>
<dbReference type="OrthoDB" id="2951834at2759"/>
<evidence type="ECO:0000313" key="1">
    <source>
        <dbReference type="EMBL" id="KAF6241336.1"/>
    </source>
</evidence>
<name>A0A8H6G6A3_9LECA</name>
<gene>
    <name evidence="1" type="ORF">HO173_000046</name>
</gene>
<reference evidence="1 2" key="1">
    <citation type="journal article" date="2020" name="Genomics">
        <title>Complete, high-quality genomes from long-read metagenomic sequencing of two wolf lichen thalli reveals enigmatic genome architecture.</title>
        <authorList>
            <person name="McKenzie S.K."/>
            <person name="Walston R.F."/>
            <person name="Allen J.L."/>
        </authorList>
    </citation>
    <scope>NUCLEOTIDE SEQUENCE [LARGE SCALE GENOMIC DNA]</scope>
    <source>
        <strain evidence="1">WasteWater2</strain>
    </source>
</reference>
<keyword evidence="2" id="KW-1185">Reference proteome</keyword>
<evidence type="ECO:0000313" key="2">
    <source>
        <dbReference type="Proteomes" id="UP000578531"/>
    </source>
</evidence>
<dbReference type="Proteomes" id="UP000578531">
    <property type="component" value="Unassembled WGS sequence"/>
</dbReference>
<dbReference type="AlphaFoldDB" id="A0A8H6G6A3"/>
<accession>A0A8H6G6A3</accession>
<dbReference type="GeneID" id="59281726"/>
<comment type="caution">
    <text evidence="1">The sequence shown here is derived from an EMBL/GenBank/DDBJ whole genome shotgun (WGS) entry which is preliminary data.</text>
</comment>
<dbReference type="EMBL" id="JACCJC010000001">
    <property type="protein sequence ID" value="KAF6241336.1"/>
    <property type="molecule type" value="Genomic_DNA"/>
</dbReference>
<dbReference type="RefSeq" id="XP_037170576.1">
    <property type="nucleotide sequence ID" value="XM_037301997.1"/>
</dbReference>